<evidence type="ECO:0000259" key="3">
    <source>
        <dbReference type="Pfam" id="PF22725"/>
    </source>
</evidence>
<dbReference type="Gene3D" id="3.40.50.720">
    <property type="entry name" value="NAD(P)-binding Rossmann-like Domain"/>
    <property type="match status" value="1"/>
</dbReference>
<dbReference type="EMBL" id="FOQD01000015">
    <property type="protein sequence ID" value="SFJ04898.1"/>
    <property type="molecule type" value="Genomic_DNA"/>
</dbReference>
<dbReference type="PANTHER" id="PTHR43818">
    <property type="entry name" value="BCDNA.GH03377"/>
    <property type="match status" value="1"/>
</dbReference>
<dbReference type="InterPro" id="IPR000683">
    <property type="entry name" value="Gfo/Idh/MocA-like_OxRdtase_N"/>
</dbReference>
<dbReference type="GO" id="GO:0016491">
    <property type="term" value="F:oxidoreductase activity"/>
    <property type="evidence" value="ECO:0007669"/>
    <property type="project" value="UniProtKB-KW"/>
</dbReference>
<gene>
    <name evidence="4" type="ORF">SAMN05421753_1158</name>
</gene>
<evidence type="ECO:0000313" key="4">
    <source>
        <dbReference type="EMBL" id="SFJ04898.1"/>
    </source>
</evidence>
<reference evidence="5" key="1">
    <citation type="submission" date="2016-10" db="EMBL/GenBank/DDBJ databases">
        <authorList>
            <person name="Varghese N."/>
            <person name="Submissions S."/>
        </authorList>
    </citation>
    <scope>NUCLEOTIDE SEQUENCE [LARGE SCALE GENOMIC DNA]</scope>
    <source>
        <strain evidence="5">DSM 26348</strain>
    </source>
</reference>
<evidence type="ECO:0000313" key="5">
    <source>
        <dbReference type="Proteomes" id="UP000199518"/>
    </source>
</evidence>
<dbReference type="STRING" id="1576369.SAMN05421753_1158"/>
<proteinExistence type="predicted"/>
<feature type="domain" description="Gfo/Idh/MocA-like oxidoreductase N-terminal" evidence="2">
    <location>
        <begin position="37"/>
        <end position="157"/>
    </location>
</feature>
<dbReference type="SUPFAM" id="SSF55347">
    <property type="entry name" value="Glyceraldehyde-3-phosphate dehydrogenase-like, C-terminal domain"/>
    <property type="match status" value="1"/>
</dbReference>
<dbReference type="AlphaFoldDB" id="A0A1I3N6K7"/>
<dbReference type="InterPro" id="IPR050463">
    <property type="entry name" value="Gfo/Idh/MocA_oxidrdct_glycsds"/>
</dbReference>
<feature type="domain" description="GFO/IDH/MocA-like oxidoreductase" evidence="3">
    <location>
        <begin position="168"/>
        <end position="283"/>
    </location>
</feature>
<protein>
    <submittedName>
        <fullName evidence="4">Predicted dehydrogenase</fullName>
    </submittedName>
</protein>
<dbReference type="InterPro" id="IPR036291">
    <property type="entry name" value="NAD(P)-bd_dom_sf"/>
</dbReference>
<keyword evidence="5" id="KW-1185">Reference proteome</keyword>
<dbReference type="PROSITE" id="PS51318">
    <property type="entry name" value="TAT"/>
    <property type="match status" value="1"/>
</dbReference>
<name>A0A1I3N6K7_9PLAN</name>
<dbReference type="GO" id="GO:0000166">
    <property type="term" value="F:nucleotide binding"/>
    <property type="evidence" value="ECO:0007669"/>
    <property type="project" value="InterPro"/>
</dbReference>
<dbReference type="Proteomes" id="UP000199518">
    <property type="component" value="Unassembled WGS sequence"/>
</dbReference>
<organism evidence="4 5">
    <name type="scientific">Planctomicrobium piriforme</name>
    <dbReference type="NCBI Taxonomy" id="1576369"/>
    <lineage>
        <taxon>Bacteria</taxon>
        <taxon>Pseudomonadati</taxon>
        <taxon>Planctomycetota</taxon>
        <taxon>Planctomycetia</taxon>
        <taxon>Planctomycetales</taxon>
        <taxon>Planctomycetaceae</taxon>
        <taxon>Planctomicrobium</taxon>
    </lineage>
</organism>
<dbReference type="Pfam" id="PF22725">
    <property type="entry name" value="GFO_IDH_MocA_C3"/>
    <property type="match status" value="1"/>
</dbReference>
<dbReference type="Gene3D" id="3.30.360.10">
    <property type="entry name" value="Dihydrodipicolinate Reductase, domain 2"/>
    <property type="match status" value="1"/>
</dbReference>
<dbReference type="InterPro" id="IPR006311">
    <property type="entry name" value="TAT_signal"/>
</dbReference>
<dbReference type="OrthoDB" id="9815825at2"/>
<dbReference type="InterPro" id="IPR055170">
    <property type="entry name" value="GFO_IDH_MocA-like_dom"/>
</dbReference>
<sequence length="358" mass="39626">MQQNRREALKQLAASLSLLGIGTGPQLAHAETPKPRIRVGQIGVGHAHATKLSVYRNSPDYEVVGIAEPDPQLRRRAETTAAYRGLPWMTPEELVRTPGLQAVLVETEVRHLLDTAEMCIDAGQHVHLDKPAGTSLPQFERILKNAERQGLMVQLGYMYRYSPGVILLREFLRQGWLGEIFEVDAVMSKVIDPVTRRQLAEFSGGTMFELGGHLVDLVVGILGAPEKVTPLIQHSSPIADDLNDNGLAMLAWPKANATIRSSAQEVDGFRRRHLVVCGTEGTFQIQPLDDPAVILTLAEPRGEYVAGTHTISLPKFHRYVADAADMARIIRGEKPSDFSYEHERIVQRTLLQCSNMPV</sequence>
<dbReference type="SUPFAM" id="SSF51735">
    <property type="entry name" value="NAD(P)-binding Rossmann-fold domains"/>
    <property type="match status" value="1"/>
</dbReference>
<accession>A0A1I3N6K7</accession>
<keyword evidence="1" id="KW-0560">Oxidoreductase</keyword>
<dbReference type="Pfam" id="PF01408">
    <property type="entry name" value="GFO_IDH_MocA"/>
    <property type="match status" value="1"/>
</dbReference>
<evidence type="ECO:0000259" key="2">
    <source>
        <dbReference type="Pfam" id="PF01408"/>
    </source>
</evidence>
<dbReference type="PANTHER" id="PTHR43818:SF11">
    <property type="entry name" value="BCDNA.GH03377"/>
    <property type="match status" value="1"/>
</dbReference>
<evidence type="ECO:0000256" key="1">
    <source>
        <dbReference type="ARBA" id="ARBA00023002"/>
    </source>
</evidence>